<proteinExistence type="predicted"/>
<dbReference type="eggNOG" id="COG0654">
    <property type="taxonomic scope" value="Bacteria"/>
</dbReference>
<keyword evidence="5" id="KW-1185">Reference proteome</keyword>
<dbReference type="OrthoDB" id="103324at2"/>
<keyword evidence="1" id="KW-0560">Oxidoreductase</keyword>
<dbReference type="GO" id="GO:0004497">
    <property type="term" value="F:monooxygenase activity"/>
    <property type="evidence" value="ECO:0007669"/>
    <property type="project" value="UniProtKB-KW"/>
</dbReference>
<dbReference type="KEGG" id="pla:Plav_0369"/>
<dbReference type="InterPro" id="IPR050631">
    <property type="entry name" value="PheA/TfdB_FAD_monoxygenase"/>
</dbReference>
<keyword evidence="2" id="KW-0520">NAD</keyword>
<dbReference type="RefSeq" id="WP_011995283.1">
    <property type="nucleotide sequence ID" value="NC_009719.1"/>
</dbReference>
<evidence type="ECO:0000313" key="5">
    <source>
        <dbReference type="Proteomes" id="UP000006377"/>
    </source>
</evidence>
<dbReference type="PANTHER" id="PTHR43476">
    <property type="entry name" value="3-(3-HYDROXY-PHENYL)PROPIONATE/3-HYDROXYCINNAMIC ACID HYDROXYLASE"/>
    <property type="match status" value="1"/>
</dbReference>
<dbReference type="Proteomes" id="UP000006377">
    <property type="component" value="Chromosome"/>
</dbReference>
<dbReference type="HOGENOM" id="CLU_663723_0_0_5"/>
<sequence length="418" mass="45611">MNETYDLIVVGGGIGGSALAATMAKAGHRVLLLEKSTVYEDHVRGEWIAPWGVAEVKRLGLYDLLVGSGGHHLAKHVSYDETRAPEAAEAEPLPLDMFVPGVPGPLCLGHPKHCQTLYDEALRAGATGLRGVNVTKTEPGMKPRVEFVHDGQTRQAEAKLVIGADGRASAVRAACGIELHQDKPHHMFGGLLVEGADGWDATKQAIGTEGDFAFLAFPQGGGRVRVYGNYSLNERRRFAGENGARDFLEAFRMKCAPENKHLADAKPAGPLLSYFNNDSWTDAPFVQGAVLVGDAAGWNDPINGLGLSITYRDVRMVSELLKENEEWGPALFKPYGEERYERMRRLRFAGQLQATLDAEFGEEARERRRSYDERKAANPALGAHAFAIMAGPETLPPEMFTEEHRANVLGTRVKGEVE</sequence>
<reference evidence="4 5" key="1">
    <citation type="journal article" date="2011" name="Stand. Genomic Sci.">
        <title>Complete genome sequence of Parvibaculum lavamentivorans type strain (DS-1(T)).</title>
        <authorList>
            <person name="Schleheck D."/>
            <person name="Weiss M."/>
            <person name="Pitluck S."/>
            <person name="Bruce D."/>
            <person name="Land M.L."/>
            <person name="Han S."/>
            <person name="Saunders E."/>
            <person name="Tapia R."/>
            <person name="Detter C."/>
            <person name="Brettin T."/>
            <person name="Han J."/>
            <person name="Woyke T."/>
            <person name="Goodwin L."/>
            <person name="Pennacchio L."/>
            <person name="Nolan M."/>
            <person name="Cook A.M."/>
            <person name="Kjelleberg S."/>
            <person name="Thomas T."/>
        </authorList>
    </citation>
    <scope>NUCLEOTIDE SEQUENCE [LARGE SCALE GENOMIC DNA]</scope>
    <source>
        <strain evidence="5">DS-1 / DSM 13023 / NCIMB 13966</strain>
    </source>
</reference>
<dbReference type="EMBL" id="CP000774">
    <property type="protein sequence ID" value="ABS61992.1"/>
    <property type="molecule type" value="Genomic_DNA"/>
</dbReference>
<organism evidence="4 5">
    <name type="scientific">Parvibaculum lavamentivorans (strain DS-1 / DSM 13023 / NCIMB 13966)</name>
    <dbReference type="NCBI Taxonomy" id="402881"/>
    <lineage>
        <taxon>Bacteria</taxon>
        <taxon>Pseudomonadati</taxon>
        <taxon>Pseudomonadota</taxon>
        <taxon>Alphaproteobacteria</taxon>
        <taxon>Hyphomicrobiales</taxon>
        <taxon>Parvibaculaceae</taxon>
        <taxon>Parvibaculum</taxon>
    </lineage>
</organism>
<keyword evidence="4" id="KW-0503">Monooxygenase</keyword>
<evidence type="ECO:0000256" key="1">
    <source>
        <dbReference type="ARBA" id="ARBA00023002"/>
    </source>
</evidence>
<dbReference type="PRINTS" id="PR00420">
    <property type="entry name" value="RNGMNOXGNASE"/>
</dbReference>
<dbReference type="GO" id="GO:0071949">
    <property type="term" value="F:FAD binding"/>
    <property type="evidence" value="ECO:0007669"/>
    <property type="project" value="InterPro"/>
</dbReference>
<gene>
    <name evidence="4" type="ordered locus">Plav_0369</name>
</gene>
<evidence type="ECO:0000313" key="4">
    <source>
        <dbReference type="EMBL" id="ABS61992.1"/>
    </source>
</evidence>
<dbReference type="InterPro" id="IPR036188">
    <property type="entry name" value="FAD/NAD-bd_sf"/>
</dbReference>
<dbReference type="PANTHER" id="PTHR43476:SF4">
    <property type="entry name" value="BLR0106 PROTEIN"/>
    <property type="match status" value="1"/>
</dbReference>
<protein>
    <submittedName>
        <fullName evidence="4">Monooxygenase FAD-binding</fullName>
    </submittedName>
</protein>
<dbReference type="Gene3D" id="3.50.50.60">
    <property type="entry name" value="FAD/NAD(P)-binding domain"/>
    <property type="match status" value="1"/>
</dbReference>
<evidence type="ECO:0000259" key="3">
    <source>
        <dbReference type="Pfam" id="PF01494"/>
    </source>
</evidence>
<name>A7HQ09_PARL1</name>
<accession>A7HQ09</accession>
<dbReference type="SUPFAM" id="SSF51905">
    <property type="entry name" value="FAD/NAD(P)-binding domain"/>
    <property type="match status" value="1"/>
</dbReference>
<feature type="domain" description="FAD-binding" evidence="3">
    <location>
        <begin position="5"/>
        <end position="345"/>
    </location>
</feature>
<dbReference type="InterPro" id="IPR002938">
    <property type="entry name" value="FAD-bd"/>
</dbReference>
<dbReference type="AlphaFoldDB" id="A7HQ09"/>
<dbReference type="STRING" id="402881.Plav_0369"/>
<evidence type="ECO:0000256" key="2">
    <source>
        <dbReference type="ARBA" id="ARBA00023027"/>
    </source>
</evidence>
<dbReference type="Pfam" id="PF01494">
    <property type="entry name" value="FAD_binding_3"/>
    <property type="match status" value="1"/>
</dbReference>